<proteinExistence type="predicted"/>
<organism evidence="1 2">
    <name type="scientific">Lentibacillus populi</name>
    <dbReference type="NCBI Taxonomy" id="1827502"/>
    <lineage>
        <taxon>Bacteria</taxon>
        <taxon>Bacillati</taxon>
        <taxon>Bacillota</taxon>
        <taxon>Bacilli</taxon>
        <taxon>Bacillales</taxon>
        <taxon>Bacillaceae</taxon>
        <taxon>Lentibacillus</taxon>
    </lineage>
</organism>
<dbReference type="AlphaFoldDB" id="A0A9W5TUY7"/>
<comment type="caution">
    <text evidence="1">The sequence shown here is derived from an EMBL/GenBank/DDBJ whole genome shotgun (WGS) entry which is preliminary data.</text>
</comment>
<evidence type="ECO:0000313" key="1">
    <source>
        <dbReference type="EMBL" id="GGB33164.1"/>
    </source>
</evidence>
<dbReference type="EMBL" id="BMJD01000004">
    <property type="protein sequence ID" value="GGB33164.1"/>
    <property type="molecule type" value="Genomic_DNA"/>
</dbReference>
<sequence>MTIAARRLSYSNNGMDRQTFANSLQQISDQLRWVDQKLTMQVDNEIVDAFYSQQKKINKIQANINHVK</sequence>
<accession>A0A9W5TUY7</accession>
<evidence type="ECO:0000313" key="2">
    <source>
        <dbReference type="Proteomes" id="UP000621492"/>
    </source>
</evidence>
<reference evidence="1" key="1">
    <citation type="journal article" date="2014" name="Int. J. Syst. Evol. Microbiol.">
        <title>Complete genome sequence of Corynebacterium casei LMG S-19264T (=DSM 44701T), isolated from a smear-ripened cheese.</title>
        <authorList>
            <consortium name="US DOE Joint Genome Institute (JGI-PGF)"/>
            <person name="Walter F."/>
            <person name="Albersmeier A."/>
            <person name="Kalinowski J."/>
            <person name="Ruckert C."/>
        </authorList>
    </citation>
    <scope>NUCLEOTIDE SEQUENCE</scope>
    <source>
        <strain evidence="1">CGMCC 1.15454</strain>
    </source>
</reference>
<reference evidence="1" key="2">
    <citation type="submission" date="2020-09" db="EMBL/GenBank/DDBJ databases">
        <authorList>
            <person name="Sun Q."/>
            <person name="Zhou Y."/>
        </authorList>
    </citation>
    <scope>NUCLEOTIDE SEQUENCE</scope>
    <source>
        <strain evidence="1">CGMCC 1.15454</strain>
    </source>
</reference>
<protein>
    <submittedName>
        <fullName evidence="1">Uncharacterized protein</fullName>
    </submittedName>
</protein>
<dbReference type="RefSeq" id="WP_188724727.1">
    <property type="nucleotide sequence ID" value="NZ_BMJD01000004.1"/>
</dbReference>
<dbReference type="Proteomes" id="UP000621492">
    <property type="component" value="Unassembled WGS sequence"/>
</dbReference>
<name>A0A9W5TUY7_9BACI</name>
<keyword evidence="2" id="KW-1185">Reference proteome</keyword>
<gene>
    <name evidence="1" type="ORF">GCM10011409_08260</name>
</gene>